<comment type="caution">
    <text evidence="1">The sequence shown here is derived from an EMBL/GenBank/DDBJ whole genome shotgun (WGS) entry which is preliminary data.</text>
</comment>
<proteinExistence type="predicted"/>
<name>A0A0F8XZL0_9ZZZZ</name>
<reference evidence="1" key="1">
    <citation type="journal article" date="2015" name="Nature">
        <title>Complex archaea that bridge the gap between prokaryotes and eukaryotes.</title>
        <authorList>
            <person name="Spang A."/>
            <person name="Saw J.H."/>
            <person name="Jorgensen S.L."/>
            <person name="Zaremba-Niedzwiedzka K."/>
            <person name="Martijn J."/>
            <person name="Lind A.E."/>
            <person name="van Eijk R."/>
            <person name="Schleper C."/>
            <person name="Guy L."/>
            <person name="Ettema T.J."/>
        </authorList>
    </citation>
    <scope>NUCLEOTIDE SEQUENCE</scope>
</reference>
<gene>
    <name evidence="1" type="ORF">LCGC14_2883690</name>
</gene>
<evidence type="ECO:0000313" key="1">
    <source>
        <dbReference type="EMBL" id="KKK74448.1"/>
    </source>
</evidence>
<organism evidence="1">
    <name type="scientific">marine sediment metagenome</name>
    <dbReference type="NCBI Taxonomy" id="412755"/>
    <lineage>
        <taxon>unclassified sequences</taxon>
        <taxon>metagenomes</taxon>
        <taxon>ecological metagenomes</taxon>
    </lineage>
</organism>
<dbReference type="EMBL" id="LAZR01056313">
    <property type="protein sequence ID" value="KKK74448.1"/>
    <property type="molecule type" value="Genomic_DNA"/>
</dbReference>
<feature type="non-terminal residue" evidence="1">
    <location>
        <position position="146"/>
    </location>
</feature>
<dbReference type="AlphaFoldDB" id="A0A0F8XZL0"/>
<accession>A0A0F8XZL0</accession>
<sequence length="146" mass="16243">MDTHNGVKGTWRDVTGDCEISLDSGFGEDEGMHNIFIRHGSFPDIRMIVGTGHEPWAAQNGCTGLRSSGRRNYRIVELGNRGSISCGSFRIEHFEPAPEPEFGWVDVTADCTAEVDPGGYIALRHDGSIQAWVGHRFEDVCDRDYR</sequence>
<protein>
    <submittedName>
        <fullName evidence="1">Uncharacterized protein</fullName>
    </submittedName>
</protein>